<sequence>METGFRVVKLQMDVLEEGFQGWILENGPRHSADQKGGNSNCTNNYALLRRGVKKRSEKQISREVTMFFKQLLAIADGHIQRVAAGRGMFLQTEINNRLDTNGQLNTKLFRMMVKSKHFRDPITFFSDLEHKNFFLCSSVGFRVVLAPMLLGLRKNAAKSVPLNVHNLWCRHFIIPKVVLRKMDRMCSNFFWKGQEGSDQGAQVKWTDICKPKSESGWGLRFGDLEQGMHSPTLMVYPNPSSVARKKYRLFKQVESTAEVIIGGIKESGKLRLTRAGRVAASRINLQLCEAWGLSDV</sequence>
<reference evidence="1 2" key="1">
    <citation type="submission" date="2015-01" db="EMBL/GenBank/DDBJ databases">
        <title>Genome of allotetraploid Gossypium barbadense reveals genomic plasticity and fiber elongation in cotton evolution.</title>
        <authorList>
            <person name="Chen X."/>
            <person name="Liu X."/>
            <person name="Zhao B."/>
            <person name="Zheng H."/>
            <person name="Hu Y."/>
            <person name="Lu G."/>
            <person name="Yang C."/>
            <person name="Chen J."/>
            <person name="Shan C."/>
            <person name="Zhang L."/>
            <person name="Zhou Y."/>
            <person name="Wang L."/>
            <person name="Guo W."/>
            <person name="Bai Y."/>
            <person name="Ruan J."/>
            <person name="Shangguan X."/>
            <person name="Mao Y."/>
            <person name="Jiang J."/>
            <person name="Zhu Y."/>
            <person name="Lei J."/>
            <person name="Kang H."/>
            <person name="Chen S."/>
            <person name="He X."/>
            <person name="Wang R."/>
            <person name="Wang Y."/>
            <person name="Chen J."/>
            <person name="Wang L."/>
            <person name="Yu S."/>
            <person name="Wang B."/>
            <person name="Wei J."/>
            <person name="Song S."/>
            <person name="Lu X."/>
            <person name="Gao Z."/>
            <person name="Gu W."/>
            <person name="Deng X."/>
            <person name="Ma D."/>
            <person name="Wang S."/>
            <person name="Liang W."/>
            <person name="Fang L."/>
            <person name="Cai C."/>
            <person name="Zhu X."/>
            <person name="Zhou B."/>
            <person name="Zhang Y."/>
            <person name="Chen Z."/>
            <person name="Xu S."/>
            <person name="Zhu R."/>
            <person name="Wang S."/>
            <person name="Zhang T."/>
            <person name="Zhao G."/>
        </authorList>
    </citation>
    <scope>NUCLEOTIDE SEQUENCE [LARGE SCALE GENOMIC DNA]</scope>
    <source>
        <strain evidence="2">cv. Xinhai21</strain>
        <tissue evidence="1">Leaf</tissue>
    </source>
</reference>
<gene>
    <name evidence="1" type="ORF">GOBAR_AA26337</name>
</gene>
<evidence type="ECO:0000313" key="2">
    <source>
        <dbReference type="Proteomes" id="UP000239757"/>
    </source>
</evidence>
<dbReference type="Proteomes" id="UP000239757">
    <property type="component" value="Unassembled WGS sequence"/>
</dbReference>
<dbReference type="EMBL" id="KZ666569">
    <property type="protein sequence ID" value="PPR94332.1"/>
    <property type="molecule type" value="Genomic_DNA"/>
</dbReference>
<evidence type="ECO:0008006" key="3">
    <source>
        <dbReference type="Google" id="ProtNLM"/>
    </source>
</evidence>
<organism evidence="1 2">
    <name type="scientific">Gossypium barbadense</name>
    <name type="common">Sea Island cotton</name>
    <name type="synonym">Hibiscus barbadensis</name>
    <dbReference type="NCBI Taxonomy" id="3634"/>
    <lineage>
        <taxon>Eukaryota</taxon>
        <taxon>Viridiplantae</taxon>
        <taxon>Streptophyta</taxon>
        <taxon>Embryophyta</taxon>
        <taxon>Tracheophyta</taxon>
        <taxon>Spermatophyta</taxon>
        <taxon>Magnoliopsida</taxon>
        <taxon>eudicotyledons</taxon>
        <taxon>Gunneridae</taxon>
        <taxon>Pentapetalae</taxon>
        <taxon>rosids</taxon>
        <taxon>malvids</taxon>
        <taxon>Malvales</taxon>
        <taxon>Malvaceae</taxon>
        <taxon>Malvoideae</taxon>
        <taxon>Gossypium</taxon>
    </lineage>
</organism>
<accession>A0A2P5WTB6</accession>
<protein>
    <recommendedName>
        <fullName evidence="3">Reverse transcriptase zinc-binding domain-containing protein</fullName>
    </recommendedName>
</protein>
<dbReference type="AlphaFoldDB" id="A0A2P5WTB6"/>
<name>A0A2P5WTB6_GOSBA</name>
<dbReference type="PANTHER" id="PTHR33116">
    <property type="entry name" value="REVERSE TRANSCRIPTASE ZINC-BINDING DOMAIN-CONTAINING PROTEIN-RELATED-RELATED"/>
    <property type="match status" value="1"/>
</dbReference>
<dbReference type="OrthoDB" id="1938625at2759"/>
<dbReference type="PANTHER" id="PTHR33116:SF84">
    <property type="entry name" value="RNA-DIRECTED DNA POLYMERASE"/>
    <property type="match status" value="1"/>
</dbReference>
<evidence type="ECO:0000313" key="1">
    <source>
        <dbReference type="EMBL" id="PPR94332.1"/>
    </source>
</evidence>
<proteinExistence type="predicted"/>